<dbReference type="GO" id="GO:0006780">
    <property type="term" value="P:uroporphyrinogen III biosynthetic process"/>
    <property type="evidence" value="ECO:0007669"/>
    <property type="project" value="UniProtKB-UniRule"/>
</dbReference>
<comment type="catalytic activity">
    <reaction evidence="8 9">
        <text>hydroxymethylbilane = uroporphyrinogen III + H2O</text>
        <dbReference type="Rhea" id="RHEA:18965"/>
        <dbReference type="ChEBI" id="CHEBI:15377"/>
        <dbReference type="ChEBI" id="CHEBI:57308"/>
        <dbReference type="ChEBI" id="CHEBI:57845"/>
        <dbReference type="EC" id="4.2.1.75"/>
    </reaction>
</comment>
<feature type="domain" description="Tetrapyrrole biosynthesis uroporphyrinogen III synthase" evidence="10">
    <location>
        <begin position="14"/>
        <end position="234"/>
    </location>
</feature>
<accession>A0A7W6J7C3</accession>
<keyword evidence="5 9" id="KW-0627">Porphyrin biosynthesis</keyword>
<organism evidence="11 12">
    <name type="scientific">Gellertiella hungarica</name>
    <dbReference type="NCBI Taxonomy" id="1572859"/>
    <lineage>
        <taxon>Bacteria</taxon>
        <taxon>Pseudomonadati</taxon>
        <taxon>Pseudomonadota</taxon>
        <taxon>Alphaproteobacteria</taxon>
        <taxon>Hyphomicrobiales</taxon>
        <taxon>Rhizobiaceae</taxon>
        <taxon>Gellertiella</taxon>
    </lineage>
</organism>
<name>A0A7W6J7C3_9HYPH</name>
<sequence>MRVVVTRPAPSAEKTARLLAAMGHDAAMLPLFRAEHLPLLPARWAGSPPGGFLFTSAEALRSLSTAGGMPEELKNLPVYAVGKATADKARTEGFTRVHVASGYGADLAELVAAERDRYDQPLLYLAGEPRSPALEEGLRQKGVAFHTLVAYRMIPLVYRKPDMEGALGNGNCAVLLYSKEACHRFVSLCEETGCADRIREVEFYCLSPAIAAGLPAEASKRARTASETTEEALLSLLPSR</sequence>
<keyword evidence="4 9" id="KW-0456">Lyase</keyword>
<evidence type="ECO:0000256" key="8">
    <source>
        <dbReference type="ARBA" id="ARBA00048617"/>
    </source>
</evidence>
<comment type="caution">
    <text evidence="11">The sequence shown here is derived from an EMBL/GenBank/DDBJ whole genome shotgun (WGS) entry which is preliminary data.</text>
</comment>
<keyword evidence="12" id="KW-1185">Reference proteome</keyword>
<evidence type="ECO:0000256" key="6">
    <source>
        <dbReference type="ARBA" id="ARBA00037589"/>
    </source>
</evidence>
<evidence type="ECO:0000256" key="9">
    <source>
        <dbReference type="RuleBase" id="RU366031"/>
    </source>
</evidence>
<evidence type="ECO:0000256" key="2">
    <source>
        <dbReference type="ARBA" id="ARBA00008133"/>
    </source>
</evidence>
<dbReference type="SUPFAM" id="SSF69618">
    <property type="entry name" value="HemD-like"/>
    <property type="match status" value="1"/>
</dbReference>
<evidence type="ECO:0000256" key="7">
    <source>
        <dbReference type="ARBA" id="ARBA00040167"/>
    </source>
</evidence>
<reference evidence="11 12" key="1">
    <citation type="submission" date="2020-08" db="EMBL/GenBank/DDBJ databases">
        <title>Genomic Encyclopedia of Type Strains, Phase IV (KMG-IV): sequencing the most valuable type-strain genomes for metagenomic binning, comparative biology and taxonomic classification.</title>
        <authorList>
            <person name="Goeker M."/>
        </authorList>
    </citation>
    <scope>NUCLEOTIDE SEQUENCE [LARGE SCALE GENOMIC DNA]</scope>
    <source>
        <strain evidence="11 12">DSM 29853</strain>
    </source>
</reference>
<gene>
    <name evidence="11" type="ORF">GGR23_002439</name>
</gene>
<dbReference type="Pfam" id="PF02602">
    <property type="entry name" value="HEM4"/>
    <property type="match status" value="1"/>
</dbReference>
<dbReference type="RefSeq" id="WP_183366538.1">
    <property type="nucleotide sequence ID" value="NZ_JACIEZ010000004.1"/>
</dbReference>
<evidence type="ECO:0000256" key="4">
    <source>
        <dbReference type="ARBA" id="ARBA00023239"/>
    </source>
</evidence>
<comment type="function">
    <text evidence="6 9">Catalyzes cyclization of the linear tetrapyrrole, hydroxymethylbilane, to the macrocyclic uroporphyrinogen III.</text>
</comment>
<evidence type="ECO:0000259" key="10">
    <source>
        <dbReference type="Pfam" id="PF02602"/>
    </source>
</evidence>
<dbReference type="CDD" id="cd06578">
    <property type="entry name" value="HemD"/>
    <property type="match status" value="1"/>
</dbReference>
<dbReference type="AlphaFoldDB" id="A0A7W6J7C3"/>
<evidence type="ECO:0000313" key="12">
    <source>
        <dbReference type="Proteomes" id="UP000528286"/>
    </source>
</evidence>
<dbReference type="InterPro" id="IPR039793">
    <property type="entry name" value="UROS/Hem4"/>
</dbReference>
<comment type="similarity">
    <text evidence="2 9">Belongs to the uroporphyrinogen-III synthase family.</text>
</comment>
<protein>
    <recommendedName>
        <fullName evidence="7 9">Uroporphyrinogen-III synthase</fullName>
        <ecNumber evidence="3 9">4.2.1.75</ecNumber>
    </recommendedName>
</protein>
<dbReference type="PANTHER" id="PTHR38042:SF1">
    <property type="entry name" value="UROPORPHYRINOGEN-III SYNTHASE, CHLOROPLASTIC"/>
    <property type="match status" value="1"/>
</dbReference>
<dbReference type="PANTHER" id="PTHR38042">
    <property type="entry name" value="UROPORPHYRINOGEN-III SYNTHASE, CHLOROPLASTIC"/>
    <property type="match status" value="1"/>
</dbReference>
<comment type="pathway">
    <text evidence="1 9">Porphyrin-containing compound metabolism; protoporphyrin-IX biosynthesis; coproporphyrinogen-III from 5-aminolevulinate: step 3/4.</text>
</comment>
<dbReference type="EMBL" id="JACIEZ010000004">
    <property type="protein sequence ID" value="MBB4065238.1"/>
    <property type="molecule type" value="Genomic_DNA"/>
</dbReference>
<evidence type="ECO:0000313" key="11">
    <source>
        <dbReference type="EMBL" id="MBB4065238.1"/>
    </source>
</evidence>
<dbReference type="GO" id="GO:0004852">
    <property type="term" value="F:uroporphyrinogen-III synthase activity"/>
    <property type="evidence" value="ECO:0007669"/>
    <property type="project" value="UniProtKB-UniRule"/>
</dbReference>
<dbReference type="Gene3D" id="3.40.50.10090">
    <property type="match status" value="2"/>
</dbReference>
<dbReference type="Proteomes" id="UP000528286">
    <property type="component" value="Unassembled WGS sequence"/>
</dbReference>
<dbReference type="EC" id="4.2.1.75" evidence="3 9"/>
<proteinExistence type="inferred from homology"/>
<evidence type="ECO:0000256" key="3">
    <source>
        <dbReference type="ARBA" id="ARBA00013109"/>
    </source>
</evidence>
<evidence type="ECO:0000256" key="1">
    <source>
        <dbReference type="ARBA" id="ARBA00004772"/>
    </source>
</evidence>
<evidence type="ECO:0000256" key="5">
    <source>
        <dbReference type="ARBA" id="ARBA00023244"/>
    </source>
</evidence>
<dbReference type="InterPro" id="IPR003754">
    <property type="entry name" value="4pyrrol_synth_uPrphyn_synth"/>
</dbReference>
<dbReference type="GO" id="GO:0006782">
    <property type="term" value="P:protoporphyrinogen IX biosynthetic process"/>
    <property type="evidence" value="ECO:0007669"/>
    <property type="project" value="UniProtKB-UniRule"/>
</dbReference>
<dbReference type="InterPro" id="IPR036108">
    <property type="entry name" value="4pyrrol_syn_uPrphyn_synt_sf"/>
</dbReference>